<gene>
    <name evidence="1" type="ORF">PanWU01x14_181420</name>
</gene>
<evidence type="ECO:0000313" key="1">
    <source>
        <dbReference type="EMBL" id="PON56449.1"/>
    </source>
</evidence>
<evidence type="ECO:0000313" key="2">
    <source>
        <dbReference type="Proteomes" id="UP000237105"/>
    </source>
</evidence>
<reference evidence="2" key="1">
    <citation type="submission" date="2016-06" db="EMBL/GenBank/DDBJ databases">
        <title>Parallel loss of symbiosis genes in relatives of nitrogen-fixing non-legume Parasponia.</title>
        <authorList>
            <person name="Van Velzen R."/>
            <person name="Holmer R."/>
            <person name="Bu F."/>
            <person name="Rutten L."/>
            <person name="Van Zeijl A."/>
            <person name="Liu W."/>
            <person name="Santuari L."/>
            <person name="Cao Q."/>
            <person name="Sharma T."/>
            <person name="Shen D."/>
            <person name="Roswanjaya Y."/>
            <person name="Wardhani T."/>
            <person name="Kalhor M.S."/>
            <person name="Jansen J."/>
            <person name="Van den Hoogen J."/>
            <person name="Gungor B."/>
            <person name="Hartog M."/>
            <person name="Hontelez J."/>
            <person name="Verver J."/>
            <person name="Yang W.-C."/>
            <person name="Schijlen E."/>
            <person name="Repin R."/>
            <person name="Schilthuizen M."/>
            <person name="Schranz E."/>
            <person name="Heidstra R."/>
            <person name="Miyata K."/>
            <person name="Fedorova E."/>
            <person name="Kohlen W."/>
            <person name="Bisseling T."/>
            <person name="Smit S."/>
            <person name="Geurts R."/>
        </authorList>
    </citation>
    <scope>NUCLEOTIDE SEQUENCE [LARGE SCALE GENOMIC DNA]</scope>
    <source>
        <strain evidence="2">cv. WU1-14</strain>
    </source>
</reference>
<comment type="caution">
    <text evidence="1">The sequence shown here is derived from an EMBL/GenBank/DDBJ whole genome shotgun (WGS) entry which is preliminary data.</text>
</comment>
<keyword evidence="2" id="KW-1185">Reference proteome</keyword>
<name>A0A2P5C5Y8_PARAD</name>
<protein>
    <submittedName>
        <fullName evidence="1">Uncharacterized protein</fullName>
    </submittedName>
</protein>
<organism evidence="1 2">
    <name type="scientific">Parasponia andersonii</name>
    <name type="common">Sponia andersonii</name>
    <dbReference type="NCBI Taxonomy" id="3476"/>
    <lineage>
        <taxon>Eukaryota</taxon>
        <taxon>Viridiplantae</taxon>
        <taxon>Streptophyta</taxon>
        <taxon>Embryophyta</taxon>
        <taxon>Tracheophyta</taxon>
        <taxon>Spermatophyta</taxon>
        <taxon>Magnoliopsida</taxon>
        <taxon>eudicotyledons</taxon>
        <taxon>Gunneridae</taxon>
        <taxon>Pentapetalae</taxon>
        <taxon>rosids</taxon>
        <taxon>fabids</taxon>
        <taxon>Rosales</taxon>
        <taxon>Cannabaceae</taxon>
        <taxon>Parasponia</taxon>
    </lineage>
</organism>
<dbReference type="Proteomes" id="UP000237105">
    <property type="component" value="Unassembled WGS sequence"/>
</dbReference>
<dbReference type="AlphaFoldDB" id="A0A2P5C5Y8"/>
<accession>A0A2P5C5Y8</accession>
<dbReference type="EMBL" id="JXTB01000171">
    <property type="protein sequence ID" value="PON56449.1"/>
    <property type="molecule type" value="Genomic_DNA"/>
</dbReference>
<sequence>MSWRLPHKVLEKNVVRILSGCCFEKSGLEETPEFISMKLSGVFKKRRPTLHFIASQFVSDLEILRLEAFEV</sequence>
<proteinExistence type="predicted"/>